<comment type="pathway">
    <text evidence="11">Cofactor biosynthesis; ubiquinone biosynthesis.</text>
</comment>
<dbReference type="AlphaFoldDB" id="H2AXB9"/>
<dbReference type="GO" id="GO:0016712">
    <property type="term" value="F:oxidoreductase activity, acting on paired donors, with incorporation or reduction of molecular oxygen, reduced flavin or flavoprotein as one donor, and incorporation of one atom of oxygen"/>
    <property type="evidence" value="ECO:0007669"/>
    <property type="project" value="UniProtKB-UniRule"/>
</dbReference>
<evidence type="ECO:0000256" key="2">
    <source>
        <dbReference type="ARBA" id="ARBA00005349"/>
    </source>
</evidence>
<keyword evidence="9 11" id="KW-0496">Mitochondrion</keyword>
<dbReference type="eggNOG" id="KOG3855">
    <property type="taxonomic scope" value="Eukaryota"/>
</dbReference>
<dbReference type="KEGG" id="kaf:KAFR_0F04240"/>
<comment type="function">
    <text evidence="11">FAD-dependent monooxygenase required for two non-consecutive steps during ubiquinone biosynthesis. Required for the C5-ring hydroxylation during ubiquinone biosynthesis by catalyzing the hydroxylation of 4-hydroxy-3-(all-trans-polyprenyl)benzoic acid to 3,4-dihydroxy-5-(all-trans-polyprenyl)benzoic acid. Also acts downstream of coq4, for the C1-hydroxylation during ubiquinone biosynthesis by catalyzing the hydroxylation of 2-methoxy-6-(all-trans-polyprenyl)phenol to 2-methoxy-6-(all-trans-polyprenyl)benzene-1,4-diol. The electrons required for the hydroxylation reaction are funneled indirectly to coq6 from NADPH via a ferredoxin/ferredoxin reductase system.</text>
</comment>
<dbReference type="RefSeq" id="XP_003958154.1">
    <property type="nucleotide sequence ID" value="XM_003958105.1"/>
</dbReference>
<keyword evidence="4 11" id="KW-0831">Ubiquinone biosynthesis</keyword>
<dbReference type="InterPro" id="IPR010971">
    <property type="entry name" value="UbiH/COQ6"/>
</dbReference>
<evidence type="ECO:0000256" key="4">
    <source>
        <dbReference type="ARBA" id="ARBA00022688"/>
    </source>
</evidence>
<dbReference type="InterPro" id="IPR036188">
    <property type="entry name" value="FAD/NAD-bd_sf"/>
</dbReference>
<dbReference type="UniPathway" id="UPA00232"/>
<keyword evidence="3 11" id="KW-0285">Flavoprotein</keyword>
<dbReference type="EC" id="1.14.15.45" evidence="11"/>
<keyword evidence="14" id="KW-1185">Reference proteome</keyword>
<evidence type="ECO:0000313" key="13">
    <source>
        <dbReference type="EMBL" id="CCF59019.1"/>
    </source>
</evidence>
<keyword evidence="6 11" id="KW-0274">FAD</keyword>
<dbReference type="PRINTS" id="PR00420">
    <property type="entry name" value="RNGMNOXGNASE"/>
</dbReference>
<keyword evidence="7 11" id="KW-0560">Oxidoreductase</keyword>
<dbReference type="GO" id="GO:0071949">
    <property type="term" value="F:FAD binding"/>
    <property type="evidence" value="ECO:0007669"/>
    <property type="project" value="InterPro"/>
</dbReference>
<evidence type="ECO:0000259" key="12">
    <source>
        <dbReference type="Pfam" id="PF01494"/>
    </source>
</evidence>
<accession>H2AXB9</accession>
<comment type="similarity">
    <text evidence="2 11">Belongs to the UbiH/COQ6 family.</text>
</comment>
<dbReference type="HOGENOM" id="CLU_009665_8_0_1"/>
<dbReference type="GO" id="GO:0106364">
    <property type="term" value="F:4-hydroxy-3-all-trans-polyprenylbenzoate oxygenase activity"/>
    <property type="evidence" value="ECO:0007669"/>
    <property type="project" value="UniProtKB-EC"/>
</dbReference>
<comment type="catalytic activity">
    <reaction evidence="11">
        <text>a 2-methoxy-6-(all-trans-polyprenyl)phenol + 2 reduced [2Fe-2S]-[ferredoxin] + O2 + 2 H(+) = a 2-methoxy-6-(all-trans-polyprenyl)benzene-1,4-diol + 2 oxidized [2Fe-2S]-[ferredoxin] + H2O</text>
        <dbReference type="Rhea" id="RHEA:81183"/>
        <dbReference type="Rhea" id="RHEA-COMP:9551"/>
        <dbReference type="Rhea" id="RHEA-COMP:10000"/>
        <dbReference type="Rhea" id="RHEA-COMP:10001"/>
        <dbReference type="Rhea" id="RHEA-COMP:10858"/>
        <dbReference type="ChEBI" id="CHEBI:15377"/>
        <dbReference type="ChEBI" id="CHEBI:15378"/>
        <dbReference type="ChEBI" id="CHEBI:15379"/>
        <dbReference type="ChEBI" id="CHEBI:33737"/>
        <dbReference type="ChEBI" id="CHEBI:33738"/>
        <dbReference type="ChEBI" id="CHEBI:62731"/>
        <dbReference type="ChEBI" id="CHEBI:84166"/>
        <dbReference type="EC" id="1.14.15.46"/>
    </reaction>
</comment>
<evidence type="ECO:0000313" key="14">
    <source>
        <dbReference type="Proteomes" id="UP000005220"/>
    </source>
</evidence>
<dbReference type="InterPro" id="IPR002938">
    <property type="entry name" value="FAD-bd"/>
</dbReference>
<dbReference type="EMBL" id="HE650826">
    <property type="protein sequence ID" value="CCF59019.1"/>
    <property type="molecule type" value="Genomic_DNA"/>
</dbReference>
<evidence type="ECO:0000256" key="7">
    <source>
        <dbReference type="ARBA" id="ARBA00023002"/>
    </source>
</evidence>
<dbReference type="InterPro" id="IPR051205">
    <property type="entry name" value="UbiH/COQ6_monooxygenase"/>
</dbReference>
<dbReference type="NCBIfam" id="TIGR01988">
    <property type="entry name" value="Ubi-OHases"/>
    <property type="match status" value="1"/>
</dbReference>
<comment type="subunit">
    <text evidence="11">Component of a multi-subunit COQ enzyme complex, composed of at least COQ3, COQ4, COQ5, COQ6, COQ7 and COQ9.</text>
</comment>
<sequence length="483" mass="54011">MLKISFSRQLVRTFATTADEVTIPKLTDILIVGGGPAGLTLATAIKNSSHLAKLKTTLVDSAKLTENVLPFYSNPPTEYHNRVVSITPKSLNFITNTLNVKLLENRIQPYDGCYITDGISKAHMSLNKESMLYMVEIMNIQSSLLKHLKELNLKEEDFEMKENVKVENISYSNPEDPTSWPLVKLSNGETYKTRLLIGCDGANSPVKKFSKLNTEGWKYNTFGTVATLKLNGPPIFKINGWQRFLKWGPVAHLPLPDNNASLVWSTKGNTLSEMFVNMDTKVFASLINAAFVLSDADLEYYFNAIKNNTMKSDELIDDINFRINETWDNLKDDSLIDEIFPPQVVDVVKGSVARFPFKFSHVDKYVTDRIALVGDAAHTTHPLAGQGLNMGQHDVEELTKALEKATLRGLDIGSELALEPYWAECYPFNNVRLGLADKLHKLYQTDSKPIVAMRSLGLTLTDKIEPVKNLVIDTLTGGEEMCK</sequence>
<comment type="cofactor">
    <cofactor evidence="1 11">
        <name>FAD</name>
        <dbReference type="ChEBI" id="CHEBI:57692"/>
    </cofactor>
</comment>
<evidence type="ECO:0000256" key="9">
    <source>
        <dbReference type="ARBA" id="ARBA00023128"/>
    </source>
</evidence>
<evidence type="ECO:0000256" key="11">
    <source>
        <dbReference type="HAMAP-Rule" id="MF_03193"/>
    </source>
</evidence>
<dbReference type="Pfam" id="PF01494">
    <property type="entry name" value="FAD_binding_3"/>
    <property type="match status" value="1"/>
</dbReference>
<dbReference type="GO" id="GO:0120538">
    <property type="term" value="F:2-methoxy-6-polyprenolphenol 4-hydroxylase activity"/>
    <property type="evidence" value="ECO:0007669"/>
    <property type="project" value="UniProtKB-EC"/>
</dbReference>
<protein>
    <recommendedName>
        <fullName evidence="11">Ubiquinone biosynthesis monooxygenase COQ6, mitochondrial</fullName>
        <ecNumber evidence="11">1.14.15.45</ecNumber>
    </recommendedName>
    <alternativeName>
        <fullName evidence="11">2-methoxy-6-polyprenolphenol 4-hydroxylase</fullName>
        <ecNumber evidence="11">1.14.15.46</ecNumber>
    </alternativeName>
</protein>
<organism evidence="13 14">
    <name type="scientific">Kazachstania africana (strain ATCC 22294 / BCRC 22015 / CBS 2517 / CECT 1963 / NBRC 1671 / NRRL Y-8276)</name>
    <name type="common">Yeast</name>
    <name type="synonym">Kluyveromyces africanus</name>
    <dbReference type="NCBI Taxonomy" id="1071382"/>
    <lineage>
        <taxon>Eukaryota</taxon>
        <taxon>Fungi</taxon>
        <taxon>Dikarya</taxon>
        <taxon>Ascomycota</taxon>
        <taxon>Saccharomycotina</taxon>
        <taxon>Saccharomycetes</taxon>
        <taxon>Saccharomycetales</taxon>
        <taxon>Saccharomycetaceae</taxon>
        <taxon>Kazachstania</taxon>
    </lineage>
</organism>
<evidence type="ECO:0000256" key="6">
    <source>
        <dbReference type="ARBA" id="ARBA00022827"/>
    </source>
</evidence>
<dbReference type="HAMAP" id="MF_03193">
    <property type="entry name" value="COQ6_monooxygenase"/>
    <property type="match status" value="1"/>
</dbReference>
<dbReference type="OrthoDB" id="683240at2759"/>
<feature type="domain" description="FAD-binding" evidence="12">
    <location>
        <begin position="326"/>
        <end position="427"/>
    </location>
</feature>
<evidence type="ECO:0000256" key="5">
    <source>
        <dbReference type="ARBA" id="ARBA00022792"/>
    </source>
</evidence>
<evidence type="ECO:0000256" key="10">
    <source>
        <dbReference type="ARBA" id="ARBA00023136"/>
    </source>
</evidence>
<dbReference type="FunFam" id="3.50.50.60:FF:000021">
    <property type="entry name" value="Ubiquinone biosynthesis monooxygenase COQ6"/>
    <property type="match status" value="1"/>
</dbReference>
<dbReference type="InterPro" id="IPR018168">
    <property type="entry name" value="Ubi_Hdrlase_CS"/>
</dbReference>
<name>H2AXB9_KAZAF</name>
<dbReference type="EC" id="1.14.15.46" evidence="11"/>
<evidence type="ECO:0000256" key="1">
    <source>
        <dbReference type="ARBA" id="ARBA00001974"/>
    </source>
</evidence>
<keyword evidence="5 11" id="KW-0999">Mitochondrion inner membrane</keyword>
<dbReference type="SUPFAM" id="SSF51905">
    <property type="entry name" value="FAD/NAD(P)-binding domain"/>
    <property type="match status" value="1"/>
</dbReference>
<keyword evidence="10 11" id="KW-0472">Membrane</keyword>
<dbReference type="Gene3D" id="3.50.50.60">
    <property type="entry name" value="FAD/NAD(P)-binding domain"/>
    <property type="match status" value="2"/>
</dbReference>
<dbReference type="PANTHER" id="PTHR43876">
    <property type="entry name" value="UBIQUINONE BIOSYNTHESIS MONOOXYGENASE COQ6, MITOCHONDRIAL"/>
    <property type="match status" value="1"/>
</dbReference>
<dbReference type="PANTHER" id="PTHR43876:SF7">
    <property type="entry name" value="UBIQUINONE BIOSYNTHESIS MONOOXYGENASE COQ6, MITOCHONDRIAL"/>
    <property type="match status" value="1"/>
</dbReference>
<comment type="subcellular location">
    <subcellularLocation>
        <location evidence="11">Mitochondrion inner membrane</location>
        <topology evidence="11">Peripheral membrane protein</topology>
        <orientation evidence="11">Matrix side</orientation>
    </subcellularLocation>
</comment>
<reference evidence="13 14" key="1">
    <citation type="journal article" date="2011" name="Proc. Natl. Acad. Sci. U.S.A.">
        <title>Evolutionary erosion of yeast sex chromosomes by mating-type switching accidents.</title>
        <authorList>
            <person name="Gordon J.L."/>
            <person name="Armisen D."/>
            <person name="Proux-Wera E."/>
            <person name="Oheigeartaigh S.S."/>
            <person name="Byrne K.P."/>
            <person name="Wolfe K.H."/>
        </authorList>
    </citation>
    <scope>NUCLEOTIDE SEQUENCE [LARGE SCALE GENOMIC DNA]</scope>
    <source>
        <strain evidence="14">ATCC 22294 / BCRC 22015 / CBS 2517 / CECT 1963 / NBRC 1671 / NRRL Y-8276</strain>
    </source>
</reference>
<dbReference type="GeneID" id="13884486"/>
<proteinExistence type="inferred from homology"/>
<dbReference type="FunCoup" id="H2AXB9">
    <property type="interactions" value="446"/>
</dbReference>
<gene>
    <name evidence="13" type="primary">KAFR0F04240</name>
    <name evidence="11" type="synonym">COQ6</name>
    <name evidence="13" type="ORF">KAFR_0F04240</name>
</gene>
<keyword evidence="8 11" id="KW-0503">Monooxygenase</keyword>
<dbReference type="InParanoid" id="H2AXB9"/>
<dbReference type="PROSITE" id="PS01304">
    <property type="entry name" value="UBIH"/>
    <property type="match status" value="1"/>
</dbReference>
<comment type="catalytic activity">
    <reaction evidence="11">
        <text>a 4-hydroxy-3-(all-trans-polyprenyl)benzoate + 2 reduced [2Fe-2S]-[ferredoxin] + O2 + 2 H(+) = a 3,4-dihydroxy-5-(all-trans-polyprenyl)benzoate + 2 oxidized [2Fe-2S]-[ferredoxin] + H2O</text>
        <dbReference type="Rhea" id="RHEA:81195"/>
        <dbReference type="Rhea" id="RHEA-COMP:9514"/>
        <dbReference type="Rhea" id="RHEA-COMP:10000"/>
        <dbReference type="Rhea" id="RHEA-COMP:10001"/>
        <dbReference type="Rhea" id="RHEA-COMP:10930"/>
        <dbReference type="ChEBI" id="CHEBI:15377"/>
        <dbReference type="ChEBI" id="CHEBI:15378"/>
        <dbReference type="ChEBI" id="CHEBI:15379"/>
        <dbReference type="ChEBI" id="CHEBI:33737"/>
        <dbReference type="ChEBI" id="CHEBI:33738"/>
        <dbReference type="ChEBI" id="CHEBI:64694"/>
        <dbReference type="ChEBI" id="CHEBI:78396"/>
        <dbReference type="EC" id="1.14.15.45"/>
    </reaction>
</comment>
<evidence type="ECO:0000256" key="3">
    <source>
        <dbReference type="ARBA" id="ARBA00022630"/>
    </source>
</evidence>
<dbReference type="Proteomes" id="UP000005220">
    <property type="component" value="Chromosome 6"/>
</dbReference>
<dbReference type="STRING" id="1071382.H2AXB9"/>
<evidence type="ECO:0000256" key="8">
    <source>
        <dbReference type="ARBA" id="ARBA00023033"/>
    </source>
</evidence>
<dbReference type="InterPro" id="IPR000689">
    <property type="entry name" value="UbQ_mOase_COQ6"/>
</dbReference>
<dbReference type="GO" id="GO:0031314">
    <property type="term" value="C:extrinsic component of mitochondrial inner membrane"/>
    <property type="evidence" value="ECO:0007669"/>
    <property type="project" value="UniProtKB-UniRule"/>
</dbReference>